<proteinExistence type="predicted"/>
<sequence>MNSLASATFVSNKTKIDEAEKLLPNQVEYNVSAKIKNTNTPKSKFVKIRLSLLGFIKTAEPMHNKAKKWFSIKFKNR</sequence>
<protein>
    <submittedName>
        <fullName evidence="1">Uncharacterized protein</fullName>
    </submittedName>
</protein>
<keyword evidence="2" id="KW-1185">Reference proteome</keyword>
<dbReference type="EMBL" id="BMGM01000002">
    <property type="protein sequence ID" value="GGE26872.1"/>
    <property type="molecule type" value="Genomic_DNA"/>
</dbReference>
<name>A0ABQ1SC38_9FLAO</name>
<accession>A0ABQ1SC38</accession>
<comment type="caution">
    <text evidence="1">The sequence shown here is derived from an EMBL/GenBank/DDBJ whole genome shotgun (WGS) entry which is preliminary data.</text>
</comment>
<gene>
    <name evidence="1" type="ORF">GCM10010832_04490</name>
</gene>
<evidence type="ECO:0000313" key="2">
    <source>
        <dbReference type="Proteomes" id="UP000599179"/>
    </source>
</evidence>
<evidence type="ECO:0000313" key="1">
    <source>
        <dbReference type="EMBL" id="GGE26872.1"/>
    </source>
</evidence>
<reference evidence="2" key="1">
    <citation type="journal article" date="2019" name="Int. J. Syst. Evol. Microbiol.">
        <title>The Global Catalogue of Microorganisms (GCM) 10K type strain sequencing project: providing services to taxonomists for standard genome sequencing and annotation.</title>
        <authorList>
            <consortium name="The Broad Institute Genomics Platform"/>
            <consortium name="The Broad Institute Genome Sequencing Center for Infectious Disease"/>
            <person name="Wu L."/>
            <person name="Ma J."/>
        </authorList>
    </citation>
    <scope>NUCLEOTIDE SEQUENCE [LARGE SCALE GENOMIC DNA]</scope>
    <source>
        <strain evidence="2">CGMCC 1.12931</strain>
    </source>
</reference>
<organism evidence="1 2">
    <name type="scientific">Psychroflexus planctonicus</name>
    <dbReference type="NCBI Taxonomy" id="1526575"/>
    <lineage>
        <taxon>Bacteria</taxon>
        <taxon>Pseudomonadati</taxon>
        <taxon>Bacteroidota</taxon>
        <taxon>Flavobacteriia</taxon>
        <taxon>Flavobacteriales</taxon>
        <taxon>Flavobacteriaceae</taxon>
        <taxon>Psychroflexus</taxon>
    </lineage>
</organism>
<dbReference type="Proteomes" id="UP000599179">
    <property type="component" value="Unassembled WGS sequence"/>
</dbReference>